<dbReference type="EMBL" id="JQDR03003349">
    <property type="protein sequence ID" value="KAA0202581.1"/>
    <property type="molecule type" value="Genomic_DNA"/>
</dbReference>
<dbReference type="GO" id="GO:0005925">
    <property type="term" value="C:focal adhesion"/>
    <property type="evidence" value="ECO:0007669"/>
    <property type="project" value="TreeGrafter"/>
</dbReference>
<evidence type="ECO:0000256" key="2">
    <source>
        <dbReference type="ARBA" id="ARBA00007449"/>
    </source>
</evidence>
<name>A0A6A0HBI7_HYAAZ</name>
<keyword evidence="3" id="KW-0245">EGF-like domain</keyword>
<dbReference type="InterPro" id="IPR057243">
    <property type="entry name" value="Integrin_I-EGF_CS"/>
</dbReference>
<dbReference type="Proteomes" id="UP000711488">
    <property type="component" value="Unassembled WGS sequence"/>
</dbReference>
<proteinExistence type="inferred from homology"/>
<reference evidence="12" key="1">
    <citation type="submission" date="2014-08" db="EMBL/GenBank/DDBJ databases">
        <authorList>
            <person name="Murali S."/>
            <person name="Richards S."/>
            <person name="Bandaranaike D."/>
            <person name="Bellair M."/>
            <person name="Blankenburg K."/>
            <person name="Chao H."/>
            <person name="Dinh H."/>
            <person name="Doddapaneni H."/>
            <person name="Dugan-Rocha S."/>
            <person name="Elkadiri S."/>
            <person name="Gnanaolivu R."/>
            <person name="Hughes D."/>
            <person name="Lee S."/>
            <person name="Li M."/>
            <person name="Ming W."/>
            <person name="Munidasa M."/>
            <person name="Muniz J."/>
            <person name="Nguyen L."/>
            <person name="Osuji N."/>
            <person name="Pu L.-L."/>
            <person name="Puazo M."/>
            <person name="Skinner E."/>
            <person name="Qu C."/>
            <person name="Quiroz J."/>
            <person name="Raj R."/>
            <person name="Weissenberger G."/>
            <person name="Xin Y."/>
            <person name="Zou X."/>
            <person name="Han Y."/>
            <person name="Worley K."/>
            <person name="Muzny D."/>
            <person name="Gibbs R."/>
        </authorList>
    </citation>
    <scope>NUCLEOTIDE SEQUENCE</scope>
    <source>
        <strain evidence="12">HAZT.00-mixed</strain>
        <tissue evidence="12">Whole organism</tissue>
    </source>
</reference>
<dbReference type="AlphaFoldDB" id="A0A6A0HBI7"/>
<evidence type="ECO:0000313" key="12">
    <source>
        <dbReference type="EMBL" id="KAA0202581.1"/>
    </source>
</evidence>
<dbReference type="OrthoDB" id="410592at2759"/>
<dbReference type="GO" id="GO:0008305">
    <property type="term" value="C:integrin complex"/>
    <property type="evidence" value="ECO:0007669"/>
    <property type="project" value="TreeGrafter"/>
</dbReference>
<dbReference type="FunFam" id="2.10.25.10:FF:000036">
    <property type="entry name" value="Integrin beta"/>
    <property type="match status" value="1"/>
</dbReference>
<comment type="subcellular location">
    <subcellularLocation>
        <location evidence="1">Membrane</location>
        <topology evidence="1">Single-pass type I membrane protein</topology>
    </subcellularLocation>
</comment>
<evidence type="ECO:0000256" key="9">
    <source>
        <dbReference type="ARBA" id="ARBA00023136"/>
    </source>
</evidence>
<evidence type="ECO:0000256" key="5">
    <source>
        <dbReference type="ARBA" id="ARBA00022729"/>
    </source>
</evidence>
<keyword evidence="9" id="KW-0472">Membrane</keyword>
<keyword evidence="6" id="KW-0677">Repeat</keyword>
<protein>
    <recommendedName>
        <fullName evidence="13">EGF-like domain-containing protein</fullName>
    </recommendedName>
</protein>
<keyword evidence="10" id="KW-1015">Disulfide bond</keyword>
<dbReference type="SUPFAM" id="SSF57196">
    <property type="entry name" value="EGF/Laminin"/>
    <property type="match status" value="1"/>
</dbReference>
<dbReference type="GO" id="GO:0098609">
    <property type="term" value="P:cell-cell adhesion"/>
    <property type="evidence" value="ECO:0007669"/>
    <property type="project" value="TreeGrafter"/>
</dbReference>
<evidence type="ECO:0000256" key="10">
    <source>
        <dbReference type="ARBA" id="ARBA00023157"/>
    </source>
</evidence>
<keyword evidence="7" id="KW-1133">Transmembrane helix</keyword>
<keyword evidence="8" id="KW-0401">Integrin</keyword>
<reference evidence="12" key="2">
    <citation type="journal article" date="2018" name="Environ. Sci. Technol.">
        <title>The Toxicogenome of Hyalella azteca: A Model for Sediment Ecotoxicology and Evolutionary Toxicology.</title>
        <authorList>
            <person name="Poynton H.C."/>
            <person name="Hasenbein S."/>
            <person name="Benoit J.B."/>
            <person name="Sepulveda M.S."/>
            <person name="Poelchau M.F."/>
            <person name="Hughes D.S.T."/>
            <person name="Murali S.C."/>
            <person name="Chen S."/>
            <person name="Glastad K.M."/>
            <person name="Goodisman M.A.D."/>
            <person name="Werren J.H."/>
            <person name="Vineis J.H."/>
            <person name="Bowen J.L."/>
            <person name="Friedrich M."/>
            <person name="Jones J."/>
            <person name="Robertson H.M."/>
            <person name="Feyereisen R."/>
            <person name="Mechler-Hickson A."/>
            <person name="Mathers N."/>
            <person name="Lee C.E."/>
            <person name="Colbourne J.K."/>
            <person name="Biales A."/>
            <person name="Johnston J.S."/>
            <person name="Wellborn G.A."/>
            <person name="Rosendale A.J."/>
            <person name="Cridge A.G."/>
            <person name="Munoz-Torres M.C."/>
            <person name="Bain P.A."/>
            <person name="Manny A.R."/>
            <person name="Major K.M."/>
            <person name="Lambert F.N."/>
            <person name="Vulpe C.D."/>
            <person name="Tuck P."/>
            <person name="Blalock B.J."/>
            <person name="Lin Y.Y."/>
            <person name="Smith M.E."/>
            <person name="Ochoa-Acuna H."/>
            <person name="Chen M.M."/>
            <person name="Childers C.P."/>
            <person name="Qu J."/>
            <person name="Dugan S."/>
            <person name="Lee S.L."/>
            <person name="Chao H."/>
            <person name="Dinh H."/>
            <person name="Han Y."/>
            <person name="Doddapaneni H."/>
            <person name="Worley K.C."/>
            <person name="Muzny D.M."/>
            <person name="Gibbs R.A."/>
            <person name="Richards S."/>
        </authorList>
    </citation>
    <scope>NUCLEOTIDE SEQUENCE</scope>
    <source>
        <strain evidence="12">HAZT.00-mixed</strain>
        <tissue evidence="12">Whole organism</tissue>
    </source>
</reference>
<evidence type="ECO:0000256" key="3">
    <source>
        <dbReference type="ARBA" id="ARBA00022536"/>
    </source>
</evidence>
<dbReference type="GO" id="GO:0005178">
    <property type="term" value="F:integrin binding"/>
    <property type="evidence" value="ECO:0007669"/>
    <property type="project" value="TreeGrafter"/>
</dbReference>
<keyword evidence="5" id="KW-0732">Signal</keyword>
<evidence type="ECO:0000256" key="7">
    <source>
        <dbReference type="ARBA" id="ARBA00022989"/>
    </source>
</evidence>
<dbReference type="GO" id="GO:0007160">
    <property type="term" value="P:cell-matrix adhesion"/>
    <property type="evidence" value="ECO:0007669"/>
    <property type="project" value="TreeGrafter"/>
</dbReference>
<evidence type="ECO:0000256" key="11">
    <source>
        <dbReference type="ARBA" id="ARBA00023180"/>
    </source>
</evidence>
<organism evidence="12">
    <name type="scientific">Hyalella azteca</name>
    <name type="common">Amphipod</name>
    <dbReference type="NCBI Taxonomy" id="294128"/>
    <lineage>
        <taxon>Eukaryota</taxon>
        <taxon>Metazoa</taxon>
        <taxon>Ecdysozoa</taxon>
        <taxon>Arthropoda</taxon>
        <taxon>Crustacea</taxon>
        <taxon>Multicrustacea</taxon>
        <taxon>Malacostraca</taxon>
        <taxon>Eumalacostraca</taxon>
        <taxon>Peracarida</taxon>
        <taxon>Amphipoda</taxon>
        <taxon>Senticaudata</taxon>
        <taxon>Talitrida</taxon>
        <taxon>Talitroidea</taxon>
        <taxon>Hyalellidae</taxon>
        <taxon>Hyalella</taxon>
    </lineage>
</organism>
<accession>A0A6A0HBI7</accession>
<evidence type="ECO:0000256" key="8">
    <source>
        <dbReference type="ARBA" id="ARBA00023037"/>
    </source>
</evidence>
<dbReference type="GO" id="GO:0016477">
    <property type="term" value="P:cell migration"/>
    <property type="evidence" value="ECO:0007669"/>
    <property type="project" value="TreeGrafter"/>
</dbReference>
<evidence type="ECO:0000256" key="1">
    <source>
        <dbReference type="ARBA" id="ARBA00004479"/>
    </source>
</evidence>
<dbReference type="Gene3D" id="2.10.25.10">
    <property type="entry name" value="Laminin"/>
    <property type="match status" value="2"/>
</dbReference>
<dbReference type="PANTHER" id="PTHR10082">
    <property type="entry name" value="INTEGRIN BETA SUBUNIT"/>
    <property type="match status" value="1"/>
</dbReference>
<dbReference type="InterPro" id="IPR015812">
    <property type="entry name" value="Integrin_bsu"/>
</dbReference>
<keyword evidence="4" id="KW-0812">Transmembrane</keyword>
<dbReference type="GO" id="GO:0033627">
    <property type="term" value="P:cell adhesion mediated by integrin"/>
    <property type="evidence" value="ECO:0007669"/>
    <property type="project" value="TreeGrafter"/>
</dbReference>
<gene>
    <name evidence="12" type="ORF">HAZT_HAZT005774</name>
</gene>
<sequence>MQRSWYSGVRNVCLRRDLLRSELQLLDGLGAEQRDVHNGQLRRCLQRQGELRQRRVLHSYCSESLCSESDFSCGPTNDNLCYNHGDCRCGNCICHPTHTGEFCDCPTATERCDPSGSGDMCSGRGRCECNECVCDRKDGNFWFFGDTCQYCKVSNHFS</sequence>
<dbReference type="PANTHER" id="PTHR10082:SF60">
    <property type="entry name" value="INTEGRIN BETA-PS"/>
    <property type="match status" value="1"/>
</dbReference>
<reference evidence="12" key="3">
    <citation type="submission" date="2019-06" db="EMBL/GenBank/DDBJ databases">
        <authorList>
            <person name="Poynton C."/>
            <person name="Hasenbein S."/>
            <person name="Benoit J.B."/>
            <person name="Sepulveda M.S."/>
            <person name="Poelchau M.F."/>
            <person name="Murali S.C."/>
            <person name="Chen S."/>
            <person name="Glastad K.M."/>
            <person name="Werren J.H."/>
            <person name="Vineis J.H."/>
            <person name="Bowen J.L."/>
            <person name="Friedrich M."/>
            <person name="Jones J."/>
            <person name="Robertson H.M."/>
            <person name="Feyereisen R."/>
            <person name="Mechler-Hickson A."/>
            <person name="Mathers N."/>
            <person name="Lee C.E."/>
            <person name="Colbourne J.K."/>
            <person name="Biales A."/>
            <person name="Johnston J.S."/>
            <person name="Wellborn G.A."/>
            <person name="Rosendale A.J."/>
            <person name="Cridge A.G."/>
            <person name="Munoz-Torres M.C."/>
            <person name="Bain P.A."/>
            <person name="Manny A.R."/>
            <person name="Major K.M."/>
            <person name="Lambert F.N."/>
            <person name="Vulpe C.D."/>
            <person name="Tuck P."/>
            <person name="Blalock B.J."/>
            <person name="Lin Y.-Y."/>
            <person name="Smith M.E."/>
            <person name="Ochoa-Acuna H."/>
            <person name="Chen M.-J.M."/>
            <person name="Childers C.P."/>
            <person name="Qu J."/>
            <person name="Dugan S."/>
            <person name="Lee S.L."/>
            <person name="Chao H."/>
            <person name="Dinh H."/>
            <person name="Han Y."/>
            <person name="Doddapaneni H."/>
            <person name="Worley K.C."/>
            <person name="Muzny D.M."/>
            <person name="Gibbs R.A."/>
            <person name="Richards S."/>
        </authorList>
    </citation>
    <scope>NUCLEOTIDE SEQUENCE</scope>
    <source>
        <strain evidence="12">HAZT.00-mixed</strain>
        <tissue evidence="12">Whole organism</tissue>
    </source>
</reference>
<comment type="caution">
    <text evidence="12">The sequence shown here is derived from an EMBL/GenBank/DDBJ whole genome shotgun (WGS) entry which is preliminary data.</text>
</comment>
<keyword evidence="11" id="KW-0325">Glycoprotein</keyword>
<dbReference type="PROSITE" id="PS00243">
    <property type="entry name" value="I_EGF_1"/>
    <property type="match status" value="1"/>
</dbReference>
<comment type="similarity">
    <text evidence="2">Belongs to the integrin beta chain family.</text>
</comment>
<evidence type="ECO:0000256" key="6">
    <source>
        <dbReference type="ARBA" id="ARBA00022737"/>
    </source>
</evidence>
<dbReference type="GO" id="GO:0007229">
    <property type="term" value="P:integrin-mediated signaling pathway"/>
    <property type="evidence" value="ECO:0007669"/>
    <property type="project" value="UniProtKB-KW"/>
</dbReference>
<evidence type="ECO:0008006" key="13">
    <source>
        <dbReference type="Google" id="ProtNLM"/>
    </source>
</evidence>
<dbReference type="GO" id="GO:0009986">
    <property type="term" value="C:cell surface"/>
    <property type="evidence" value="ECO:0007669"/>
    <property type="project" value="TreeGrafter"/>
</dbReference>
<evidence type="ECO:0000256" key="4">
    <source>
        <dbReference type="ARBA" id="ARBA00022692"/>
    </source>
</evidence>